<comment type="caution">
    <text evidence="1">The sequence shown here is derived from an EMBL/GenBank/DDBJ whole genome shotgun (WGS) entry which is preliminary data.</text>
</comment>
<reference evidence="1 2" key="1">
    <citation type="submission" date="2016-08" db="EMBL/GenBank/DDBJ databases">
        <title>Novel Firmicute Genomes.</title>
        <authorList>
            <person name="Poppleton D.I."/>
            <person name="Gribaldo S."/>
        </authorList>
    </citation>
    <scope>NUCLEOTIDE SEQUENCE [LARGE SCALE GENOMIC DNA]</scope>
    <source>
        <strain evidence="1 2">RAOx-1</strain>
    </source>
</reference>
<proteinExistence type="predicted"/>
<dbReference type="RefSeq" id="WP_120190309.1">
    <property type="nucleotide sequence ID" value="NZ_MCHY01000009.1"/>
</dbReference>
<name>A0A419SGA3_9BACL</name>
<evidence type="ECO:0000313" key="2">
    <source>
        <dbReference type="Proteomes" id="UP000284219"/>
    </source>
</evidence>
<dbReference type="Proteomes" id="UP000284219">
    <property type="component" value="Unassembled WGS sequence"/>
</dbReference>
<evidence type="ECO:0008006" key="3">
    <source>
        <dbReference type="Google" id="ProtNLM"/>
    </source>
</evidence>
<dbReference type="EMBL" id="MCHY01000009">
    <property type="protein sequence ID" value="RKD22822.1"/>
    <property type="molecule type" value="Genomic_DNA"/>
</dbReference>
<keyword evidence="2" id="KW-1185">Reference proteome</keyword>
<dbReference type="AlphaFoldDB" id="A0A419SGA3"/>
<organism evidence="1 2">
    <name type="scientific">Ammoniphilus oxalaticus</name>
    <dbReference type="NCBI Taxonomy" id="66863"/>
    <lineage>
        <taxon>Bacteria</taxon>
        <taxon>Bacillati</taxon>
        <taxon>Bacillota</taxon>
        <taxon>Bacilli</taxon>
        <taxon>Bacillales</taxon>
        <taxon>Paenibacillaceae</taxon>
        <taxon>Aneurinibacillus group</taxon>
        <taxon>Ammoniphilus</taxon>
    </lineage>
</organism>
<gene>
    <name evidence="1" type="ORF">BEP19_11290</name>
</gene>
<evidence type="ECO:0000313" key="1">
    <source>
        <dbReference type="EMBL" id="RKD22822.1"/>
    </source>
</evidence>
<dbReference type="OrthoDB" id="2679923at2"/>
<sequence length="70" mass="8429">MIKRIRSEQSTNWQVSNERRKLIEGAHLAMVQWQYSLSGENESDVMADILERRYMFLYETAKRRKVHALE</sequence>
<accession>A0A419SGA3</accession>
<protein>
    <recommendedName>
        <fullName evidence="3">DUF2508 domain-containing protein</fullName>
    </recommendedName>
</protein>